<dbReference type="Pfam" id="PF00022">
    <property type="entry name" value="Actin"/>
    <property type="match status" value="1"/>
</dbReference>
<evidence type="ECO:0000256" key="2">
    <source>
        <dbReference type="SAM" id="MobiDB-lite"/>
    </source>
</evidence>
<evidence type="ECO:0000313" key="4">
    <source>
        <dbReference type="Proteomes" id="UP000835052"/>
    </source>
</evidence>
<evidence type="ECO:0000313" key="3">
    <source>
        <dbReference type="EMBL" id="CAD6193526.1"/>
    </source>
</evidence>
<feature type="region of interest" description="Disordered" evidence="2">
    <location>
        <begin position="1"/>
        <end position="29"/>
    </location>
</feature>
<dbReference type="SUPFAM" id="SSF53067">
    <property type="entry name" value="Actin-like ATPase domain"/>
    <property type="match status" value="2"/>
</dbReference>
<dbReference type="EMBL" id="CAJGYM010000036">
    <property type="protein sequence ID" value="CAD6193526.1"/>
    <property type="molecule type" value="Genomic_DNA"/>
</dbReference>
<keyword evidence="4" id="KW-1185">Reference proteome</keyword>
<dbReference type="InterPro" id="IPR043129">
    <property type="entry name" value="ATPase_NBD"/>
</dbReference>
<accession>A0A8S1HA82</accession>
<organism evidence="3 4">
    <name type="scientific">Caenorhabditis auriculariae</name>
    <dbReference type="NCBI Taxonomy" id="2777116"/>
    <lineage>
        <taxon>Eukaryota</taxon>
        <taxon>Metazoa</taxon>
        <taxon>Ecdysozoa</taxon>
        <taxon>Nematoda</taxon>
        <taxon>Chromadorea</taxon>
        <taxon>Rhabditida</taxon>
        <taxon>Rhabditina</taxon>
        <taxon>Rhabditomorpha</taxon>
        <taxon>Rhabditoidea</taxon>
        <taxon>Rhabditidae</taxon>
        <taxon>Peloderinae</taxon>
        <taxon>Caenorhabditis</taxon>
    </lineage>
</organism>
<evidence type="ECO:0008006" key="5">
    <source>
        <dbReference type="Google" id="ProtNLM"/>
    </source>
</evidence>
<dbReference type="Gene3D" id="3.90.640.10">
    <property type="entry name" value="Actin, Chain A, domain 4"/>
    <property type="match status" value="1"/>
</dbReference>
<gene>
    <name evidence="3" type="ORF">CAUJ_LOCUS9445</name>
</gene>
<reference evidence="3" key="1">
    <citation type="submission" date="2020-10" db="EMBL/GenBank/DDBJ databases">
        <authorList>
            <person name="Kikuchi T."/>
        </authorList>
    </citation>
    <scope>NUCLEOTIDE SEQUENCE</scope>
    <source>
        <strain evidence="3">NKZ352</strain>
    </source>
</reference>
<feature type="compositionally biased region" description="Basic and acidic residues" evidence="2">
    <location>
        <begin position="9"/>
        <end position="19"/>
    </location>
</feature>
<dbReference type="Gene3D" id="3.30.420.40">
    <property type="match status" value="2"/>
</dbReference>
<dbReference type="SMART" id="SM00268">
    <property type="entry name" value="ACTIN"/>
    <property type="match status" value="1"/>
</dbReference>
<dbReference type="AlphaFoldDB" id="A0A8S1HA82"/>
<dbReference type="PANTHER" id="PTHR11937">
    <property type="entry name" value="ACTIN"/>
    <property type="match status" value="1"/>
</dbReference>
<evidence type="ECO:0000256" key="1">
    <source>
        <dbReference type="RuleBase" id="RU000487"/>
    </source>
</evidence>
<dbReference type="OrthoDB" id="337660at2759"/>
<dbReference type="Proteomes" id="UP000835052">
    <property type="component" value="Unassembled WGS sequence"/>
</dbReference>
<sequence length="442" mass="49497">MSSNLPSSREPKESRDPKPSRRSTSNLSNFSVTSTAGFSSIDNIKSPVVIELGARTTKIGLAGDSSPRSIFRTEFVDENSVKFTSVQLLSPRSSRLDPNGYNALVKFIKNIFDVLGTMPKDRRVIVLENVLTETSFRVKLSQIILEVLQCPSIWFVTSHLCATFPFNTANALVVDIGSAETIILPVSEGVTLLSCVHVSSSVSSLYLEVRCDQLMRAHGQRESPEGVRSALRDEDWRIIRESNVLETIVVSHCFCTTRERALAHKKPGAKKPEPEAEEVVLKFDGLTLIVPPYVREMTCEILFDQELTMEMGDDCALPNLLHDLSRKLPIDLKRQMFSNILVTGGSAMFPGFNSRLKEELQAMADQQKLKTADDVKFYQFDDINSQLYLSWLGASMIGSLQDVVQNRSLTRESFLNGGRPQDWLDNFSTRPYQAELFGEKSR</sequence>
<comment type="caution">
    <text evidence="3">The sequence shown here is derived from an EMBL/GenBank/DDBJ whole genome shotgun (WGS) entry which is preliminary data.</text>
</comment>
<protein>
    <recommendedName>
        <fullName evidence="5">Actin-related protein 10</fullName>
    </recommendedName>
</protein>
<proteinExistence type="inferred from homology"/>
<dbReference type="InterPro" id="IPR004000">
    <property type="entry name" value="Actin"/>
</dbReference>
<comment type="similarity">
    <text evidence="1">Belongs to the actin family.</text>
</comment>
<name>A0A8S1HA82_9PELO</name>